<keyword evidence="13" id="KW-1185">Reference proteome</keyword>
<dbReference type="Gene3D" id="3.40.50.300">
    <property type="entry name" value="P-loop containing nucleotide triphosphate hydrolases"/>
    <property type="match status" value="1"/>
</dbReference>
<keyword evidence="4" id="KW-0812">Transmembrane</keyword>
<protein>
    <submittedName>
        <fullName evidence="12">Heparan sulfate 2-O-sulfotransferase 1</fullName>
    </submittedName>
</protein>
<dbReference type="Proteomes" id="UP000762676">
    <property type="component" value="Unassembled WGS sequence"/>
</dbReference>
<evidence type="ECO:0000256" key="11">
    <source>
        <dbReference type="SAM" id="MobiDB-lite"/>
    </source>
</evidence>
<evidence type="ECO:0000256" key="7">
    <source>
        <dbReference type="ARBA" id="ARBA00023034"/>
    </source>
</evidence>
<gene>
    <name evidence="12" type="ORF">ElyMa_001270000</name>
</gene>
<keyword evidence="9" id="KW-1015">Disulfide bond</keyword>
<feature type="region of interest" description="Disordered" evidence="11">
    <location>
        <begin position="1"/>
        <end position="32"/>
    </location>
</feature>
<dbReference type="PANTHER" id="PTHR12129">
    <property type="entry name" value="HEPARAN SULFATE 2-O-SULFOTRANSFERASE"/>
    <property type="match status" value="1"/>
</dbReference>
<sequence length="199" mass="23140">MSIAVLQPVRRSNTNSPHISSTAKSQKEQNSEDDTVVIYNRIPKTGSTSLKHVVAQLSIINNFNWIHFNTTRFLKVFGLADQRRFITNITNWEEKKPAFYDGHLAFIDFSRFGIRKLPIYINVVREPLARLMSHYYFLRYGDNYDPNRVRKKAHDHRTFDDCVAMDGEDCGPAKMWVQVPFFCGHSEECWSVLFVSQTS</sequence>
<evidence type="ECO:0000256" key="8">
    <source>
        <dbReference type="ARBA" id="ARBA00023136"/>
    </source>
</evidence>
<organism evidence="12 13">
    <name type="scientific">Elysia marginata</name>
    <dbReference type="NCBI Taxonomy" id="1093978"/>
    <lineage>
        <taxon>Eukaryota</taxon>
        <taxon>Metazoa</taxon>
        <taxon>Spiralia</taxon>
        <taxon>Lophotrochozoa</taxon>
        <taxon>Mollusca</taxon>
        <taxon>Gastropoda</taxon>
        <taxon>Heterobranchia</taxon>
        <taxon>Euthyneura</taxon>
        <taxon>Panpulmonata</taxon>
        <taxon>Sacoglossa</taxon>
        <taxon>Placobranchoidea</taxon>
        <taxon>Plakobranchidae</taxon>
        <taxon>Elysia</taxon>
    </lineage>
</organism>
<comment type="subcellular location">
    <subcellularLocation>
        <location evidence="1">Golgi apparatus membrane</location>
        <topology evidence="1">Single-pass type II membrane protein</topology>
    </subcellularLocation>
</comment>
<evidence type="ECO:0000256" key="2">
    <source>
        <dbReference type="ARBA" id="ARBA00010569"/>
    </source>
</evidence>
<keyword evidence="7" id="KW-0333">Golgi apparatus</keyword>
<evidence type="ECO:0000256" key="4">
    <source>
        <dbReference type="ARBA" id="ARBA00022692"/>
    </source>
</evidence>
<dbReference type="SUPFAM" id="SSF52540">
    <property type="entry name" value="P-loop containing nucleoside triphosphate hydrolases"/>
    <property type="match status" value="1"/>
</dbReference>
<reference evidence="12 13" key="1">
    <citation type="journal article" date="2021" name="Elife">
        <title>Chloroplast acquisition without the gene transfer in kleptoplastic sea slugs, Plakobranchus ocellatus.</title>
        <authorList>
            <person name="Maeda T."/>
            <person name="Takahashi S."/>
            <person name="Yoshida T."/>
            <person name="Shimamura S."/>
            <person name="Takaki Y."/>
            <person name="Nagai Y."/>
            <person name="Toyoda A."/>
            <person name="Suzuki Y."/>
            <person name="Arimoto A."/>
            <person name="Ishii H."/>
            <person name="Satoh N."/>
            <person name="Nishiyama T."/>
            <person name="Hasebe M."/>
            <person name="Maruyama T."/>
            <person name="Minagawa J."/>
            <person name="Obokata J."/>
            <person name="Shigenobu S."/>
        </authorList>
    </citation>
    <scope>NUCLEOTIDE SEQUENCE [LARGE SCALE GENOMIC DNA]</scope>
</reference>
<keyword evidence="6" id="KW-1133">Transmembrane helix</keyword>
<dbReference type="Pfam" id="PF03567">
    <property type="entry name" value="Sulfotransfer_2"/>
    <property type="match status" value="1"/>
</dbReference>
<dbReference type="GO" id="GO:0000139">
    <property type="term" value="C:Golgi membrane"/>
    <property type="evidence" value="ECO:0007669"/>
    <property type="project" value="UniProtKB-SubCell"/>
</dbReference>
<feature type="compositionally biased region" description="Polar residues" evidence="11">
    <location>
        <begin position="10"/>
        <end position="24"/>
    </location>
</feature>
<proteinExistence type="inferred from homology"/>
<comment type="caution">
    <text evidence="12">The sequence shown here is derived from an EMBL/GenBank/DDBJ whole genome shotgun (WGS) entry which is preliminary data.</text>
</comment>
<comment type="similarity">
    <text evidence="2">Belongs to the sulfotransferase 3 family.</text>
</comment>
<evidence type="ECO:0000256" key="10">
    <source>
        <dbReference type="ARBA" id="ARBA00023180"/>
    </source>
</evidence>
<evidence type="ECO:0000256" key="5">
    <source>
        <dbReference type="ARBA" id="ARBA00022968"/>
    </source>
</evidence>
<keyword evidence="5" id="KW-0735">Signal-anchor</keyword>
<keyword evidence="10" id="KW-0325">Glycoprotein</keyword>
<dbReference type="GO" id="GO:0004394">
    <property type="term" value="F:heparan sulfate 2-sulfotransferase activity"/>
    <property type="evidence" value="ECO:0007669"/>
    <property type="project" value="TreeGrafter"/>
</dbReference>
<dbReference type="PANTHER" id="PTHR12129:SF17">
    <property type="entry name" value="HEPARAN SULFATE 2-O-SULFOTRANSFERASE 1"/>
    <property type="match status" value="1"/>
</dbReference>
<dbReference type="InterPro" id="IPR005331">
    <property type="entry name" value="Sulfotransferase"/>
</dbReference>
<dbReference type="AlphaFoldDB" id="A0AAV4IHW3"/>
<keyword evidence="8" id="KW-0472">Membrane</keyword>
<evidence type="ECO:0000313" key="12">
    <source>
        <dbReference type="EMBL" id="GFS08276.1"/>
    </source>
</evidence>
<dbReference type="EMBL" id="BMAT01002512">
    <property type="protein sequence ID" value="GFS08276.1"/>
    <property type="molecule type" value="Genomic_DNA"/>
</dbReference>
<dbReference type="InterPro" id="IPR007734">
    <property type="entry name" value="Heparan_SO4_2-O-STrfase"/>
</dbReference>
<keyword evidence="3" id="KW-0808">Transferase</keyword>
<evidence type="ECO:0000256" key="9">
    <source>
        <dbReference type="ARBA" id="ARBA00023157"/>
    </source>
</evidence>
<evidence type="ECO:0000313" key="13">
    <source>
        <dbReference type="Proteomes" id="UP000762676"/>
    </source>
</evidence>
<evidence type="ECO:0000256" key="6">
    <source>
        <dbReference type="ARBA" id="ARBA00022989"/>
    </source>
</evidence>
<evidence type="ECO:0000256" key="1">
    <source>
        <dbReference type="ARBA" id="ARBA00004323"/>
    </source>
</evidence>
<name>A0AAV4IHW3_9GAST</name>
<dbReference type="InterPro" id="IPR027417">
    <property type="entry name" value="P-loop_NTPase"/>
</dbReference>
<accession>A0AAV4IHW3</accession>
<evidence type="ECO:0000256" key="3">
    <source>
        <dbReference type="ARBA" id="ARBA00022679"/>
    </source>
</evidence>